<dbReference type="Proteomes" id="UP000481583">
    <property type="component" value="Unassembled WGS sequence"/>
</dbReference>
<feature type="domain" description="Aminoglycoside phosphotransferase" evidence="1">
    <location>
        <begin position="171"/>
        <end position="270"/>
    </location>
</feature>
<evidence type="ECO:0000313" key="3">
    <source>
        <dbReference type="Proteomes" id="UP000481583"/>
    </source>
</evidence>
<dbReference type="PANTHER" id="PTHR40086">
    <property type="entry name" value="PHOSPHOTRANSFERASE YTMP-RELATED"/>
    <property type="match status" value="1"/>
</dbReference>
<dbReference type="AlphaFoldDB" id="A0A6G4TYL8"/>
<dbReference type="InterPro" id="IPR011009">
    <property type="entry name" value="Kinase-like_dom_sf"/>
</dbReference>
<accession>A0A6G4TYL8</accession>
<reference evidence="2 3" key="1">
    <citation type="submission" date="2020-02" db="EMBL/GenBank/DDBJ databases">
        <title>Whole-genome analyses of novel actinobacteria.</title>
        <authorList>
            <person name="Sahin N."/>
        </authorList>
    </citation>
    <scope>NUCLEOTIDE SEQUENCE [LARGE SCALE GENOMIC DNA]</scope>
    <source>
        <strain evidence="2 3">A7024</strain>
    </source>
</reference>
<dbReference type="GO" id="GO:0016740">
    <property type="term" value="F:transferase activity"/>
    <property type="evidence" value="ECO:0007669"/>
    <property type="project" value="UniProtKB-KW"/>
</dbReference>
<dbReference type="PANTHER" id="PTHR40086:SF1">
    <property type="entry name" value="CELL CYCLE REGULATOR CCRZ"/>
    <property type="match status" value="1"/>
</dbReference>
<name>A0A6G4TYL8_9ACTN</name>
<keyword evidence="2" id="KW-0808">Transferase</keyword>
<sequence length="359" mass="40970">MEQTIARLNVVPGDIVGPLKGNHHETYAVRLGPDSGLPPHFAWVKFKDPRAHVFWFDRRCFKSEGLLLKSLRGRINNVPDVESLSGATVQQFIEGHTLGSTRSPGETVPKQYIDQILERINQAVSVEPYELSHLERICSKRDRAGAGNTGDFLLGLLRYTDKKVYRQFRGEYGQLFDALSIRRPLFRRFRKTVKSHRMASRSFSLLHADLHSENFIIDDFDQLWVIDWELAMIGDPLYELATHLHLMKYPGEQEKEVRERWREAAGDTRFDATAGMDEDLPLLLAYKQLQSLCTDVVRQAMTLRTTRPLEREEQLAKSAGVIHEVLHQAGESLKLPIDTVPSPAAVNSICANWLTRTSR</sequence>
<dbReference type="InterPro" id="IPR002575">
    <property type="entry name" value="Aminoglycoside_PTrfase"/>
</dbReference>
<gene>
    <name evidence="2" type="ORF">G5C51_09265</name>
</gene>
<organism evidence="2 3">
    <name type="scientific">Streptomyces coryli</name>
    <dbReference type="NCBI Taxonomy" id="1128680"/>
    <lineage>
        <taxon>Bacteria</taxon>
        <taxon>Bacillati</taxon>
        <taxon>Actinomycetota</taxon>
        <taxon>Actinomycetes</taxon>
        <taxon>Kitasatosporales</taxon>
        <taxon>Streptomycetaceae</taxon>
        <taxon>Streptomyces</taxon>
    </lineage>
</organism>
<dbReference type="Gene3D" id="3.90.1200.10">
    <property type="match status" value="1"/>
</dbReference>
<keyword evidence="3" id="KW-1185">Reference proteome</keyword>
<comment type="caution">
    <text evidence="2">The sequence shown here is derived from an EMBL/GenBank/DDBJ whole genome shotgun (WGS) entry which is preliminary data.</text>
</comment>
<evidence type="ECO:0000313" key="2">
    <source>
        <dbReference type="EMBL" id="NGN64091.1"/>
    </source>
</evidence>
<dbReference type="InterPro" id="IPR052077">
    <property type="entry name" value="CcrZ_PhaseVar_Mediator"/>
</dbReference>
<proteinExistence type="predicted"/>
<dbReference type="Pfam" id="PF01636">
    <property type="entry name" value="APH"/>
    <property type="match status" value="1"/>
</dbReference>
<dbReference type="SUPFAM" id="SSF56112">
    <property type="entry name" value="Protein kinase-like (PK-like)"/>
    <property type="match status" value="1"/>
</dbReference>
<evidence type="ECO:0000259" key="1">
    <source>
        <dbReference type="Pfam" id="PF01636"/>
    </source>
</evidence>
<protein>
    <submittedName>
        <fullName evidence="2">Phosphotransferase</fullName>
    </submittedName>
</protein>
<dbReference type="RefSeq" id="WP_165234746.1">
    <property type="nucleotide sequence ID" value="NZ_JAAKZV010000027.1"/>
</dbReference>
<dbReference type="EMBL" id="JAAKZV010000027">
    <property type="protein sequence ID" value="NGN64091.1"/>
    <property type="molecule type" value="Genomic_DNA"/>
</dbReference>